<reference evidence="1" key="2">
    <citation type="journal article" date="2021" name="PeerJ">
        <title>Extensive microbial diversity within the chicken gut microbiome revealed by metagenomics and culture.</title>
        <authorList>
            <person name="Gilroy R."/>
            <person name="Ravi A."/>
            <person name="Getino M."/>
            <person name="Pursley I."/>
            <person name="Horton D.L."/>
            <person name="Alikhan N.F."/>
            <person name="Baker D."/>
            <person name="Gharbi K."/>
            <person name="Hall N."/>
            <person name="Watson M."/>
            <person name="Adriaenssens E.M."/>
            <person name="Foster-Nyarko E."/>
            <person name="Jarju S."/>
            <person name="Secka A."/>
            <person name="Antonio M."/>
            <person name="Oren A."/>
            <person name="Chaudhuri R.R."/>
            <person name="La Ragione R."/>
            <person name="Hildebrand F."/>
            <person name="Pallen M.J."/>
        </authorList>
    </citation>
    <scope>NUCLEOTIDE SEQUENCE</scope>
    <source>
        <strain evidence="1">3924</strain>
    </source>
</reference>
<reference evidence="1" key="1">
    <citation type="submission" date="2020-10" db="EMBL/GenBank/DDBJ databases">
        <authorList>
            <person name="Gilroy R."/>
        </authorList>
    </citation>
    <scope>NUCLEOTIDE SEQUENCE</scope>
    <source>
        <strain evidence="1">3924</strain>
    </source>
</reference>
<dbReference type="EMBL" id="JADIMV010000149">
    <property type="protein sequence ID" value="MBO8440732.1"/>
    <property type="molecule type" value="Genomic_DNA"/>
</dbReference>
<dbReference type="Pfam" id="PF16149">
    <property type="entry name" value="DUF4857"/>
    <property type="match status" value="1"/>
</dbReference>
<accession>A0A940IFL4</accession>
<dbReference type="Proteomes" id="UP000712007">
    <property type="component" value="Unassembled WGS sequence"/>
</dbReference>
<evidence type="ECO:0000313" key="2">
    <source>
        <dbReference type="Proteomes" id="UP000712007"/>
    </source>
</evidence>
<gene>
    <name evidence="1" type="ORF">IAC51_08815</name>
</gene>
<organism evidence="1 2">
    <name type="scientific">Candidatus Aphodosoma intestinipullorum</name>
    <dbReference type="NCBI Taxonomy" id="2840674"/>
    <lineage>
        <taxon>Bacteria</taxon>
        <taxon>Pseudomonadati</taxon>
        <taxon>Bacteroidota</taxon>
        <taxon>Bacteroidia</taxon>
        <taxon>Bacteroidales</taxon>
        <taxon>Candidatus Aphodosoma</taxon>
    </lineage>
</organism>
<name>A0A940IFL4_9BACT</name>
<proteinExistence type="predicted"/>
<dbReference type="InterPro" id="IPR032333">
    <property type="entry name" value="DUF4857"/>
</dbReference>
<dbReference type="AlphaFoldDB" id="A0A940IFL4"/>
<evidence type="ECO:0000313" key="1">
    <source>
        <dbReference type="EMBL" id="MBO8440732.1"/>
    </source>
</evidence>
<comment type="caution">
    <text evidence="1">The sequence shown here is derived from an EMBL/GenBank/DDBJ whole genome shotgun (WGS) entry which is preliminary data.</text>
</comment>
<protein>
    <submittedName>
        <fullName evidence="1">DUF4857 domain-containing protein</fullName>
    </submittedName>
</protein>
<sequence length="365" mass="41524">MRIHDRHSSPLVRTARCLLAVLCLLLAAWVLPWLYRFATAGKQDTPFALYSHITGGFAFAGRSGGQARYYGADGQEFSESAFDSILPFFYFRQLTADGRFPDSISGVAVTPYDVQRSNFTFRTTPQECNRKGVPLYPLLESRSGRVDLTMPDDVFRMERRMEFIDMGSNSVNEDKSRAFTSMLEKKGFAFPPSLIAGNGTARKEYDNGYMMTDAAGKLYNVRMQAGRPYVRPIAMPDGVCPAHMAVTEFRARDMLAFLFDTQGRFWVLTSEYDMMQVEIPPFYPERMSMVIIGNMFDWTIRVVADDGEHLYAVDAQTLERIGTYTFPQPEPSVAERIGKYLLPVKLTFLSAKDRDVYPRFSFFSE</sequence>